<dbReference type="GO" id="GO:0046872">
    <property type="term" value="F:metal ion binding"/>
    <property type="evidence" value="ECO:0007669"/>
    <property type="project" value="UniProtKB-KW"/>
</dbReference>
<feature type="compositionally biased region" description="Polar residues" evidence="7">
    <location>
        <begin position="828"/>
        <end position="842"/>
    </location>
</feature>
<name>A0A1D1UJR4_RAMVA</name>
<dbReference type="PROSITE" id="PS50102">
    <property type="entry name" value="RRM"/>
    <property type="match status" value="1"/>
</dbReference>
<comment type="cofactor">
    <cofactor evidence="1">
        <name>Mn(2+)</name>
        <dbReference type="ChEBI" id="CHEBI:29035"/>
    </cofactor>
</comment>
<dbReference type="AlphaFoldDB" id="A0A1D1UJR4"/>
<dbReference type="CDD" id="cd05402">
    <property type="entry name" value="NT_PAP_TUTase"/>
    <property type="match status" value="1"/>
</dbReference>
<accession>A0A1D1UJR4</accession>
<dbReference type="STRING" id="947166.A0A1D1UJR4"/>
<dbReference type="InterPro" id="IPR000504">
    <property type="entry name" value="RRM_dom"/>
</dbReference>
<evidence type="ECO:0000313" key="9">
    <source>
        <dbReference type="EMBL" id="GAU88770.1"/>
    </source>
</evidence>
<dbReference type="InterPro" id="IPR035979">
    <property type="entry name" value="RBD_domain_sf"/>
</dbReference>
<evidence type="ECO:0000256" key="2">
    <source>
        <dbReference type="ARBA" id="ARBA00001946"/>
    </source>
</evidence>
<reference evidence="9 10" key="1">
    <citation type="journal article" date="2016" name="Nat. Commun.">
        <title>Extremotolerant tardigrade genome and improved radiotolerance of human cultured cells by tardigrade-unique protein.</title>
        <authorList>
            <person name="Hashimoto T."/>
            <person name="Horikawa D.D."/>
            <person name="Saito Y."/>
            <person name="Kuwahara H."/>
            <person name="Kozuka-Hata H."/>
            <person name="Shin-I T."/>
            <person name="Minakuchi Y."/>
            <person name="Ohishi K."/>
            <person name="Motoyama A."/>
            <person name="Aizu T."/>
            <person name="Enomoto A."/>
            <person name="Kondo K."/>
            <person name="Tanaka S."/>
            <person name="Hara Y."/>
            <person name="Koshikawa S."/>
            <person name="Sagara H."/>
            <person name="Miura T."/>
            <person name="Yokobori S."/>
            <person name="Miyagawa K."/>
            <person name="Suzuki Y."/>
            <person name="Kubo T."/>
            <person name="Oyama M."/>
            <person name="Kohara Y."/>
            <person name="Fujiyama A."/>
            <person name="Arakawa K."/>
            <person name="Katayama T."/>
            <person name="Toyoda A."/>
            <person name="Kunieda T."/>
        </authorList>
    </citation>
    <scope>NUCLEOTIDE SEQUENCE [LARGE SCALE GENOMIC DNA]</scope>
    <source>
        <strain evidence="9 10">YOKOZUNA-1</strain>
    </source>
</reference>
<comment type="cofactor">
    <cofactor evidence="2">
        <name>Mg(2+)</name>
        <dbReference type="ChEBI" id="CHEBI:18420"/>
    </cofactor>
</comment>
<keyword evidence="3" id="KW-0808">Transferase</keyword>
<dbReference type="PANTHER" id="PTHR12271">
    <property type="entry name" value="POLY A POLYMERASE CID PAP -RELATED"/>
    <property type="match status" value="1"/>
</dbReference>
<feature type="region of interest" description="Disordered" evidence="7">
    <location>
        <begin position="825"/>
        <end position="849"/>
    </location>
</feature>
<dbReference type="GO" id="GO:0003723">
    <property type="term" value="F:RNA binding"/>
    <property type="evidence" value="ECO:0007669"/>
    <property type="project" value="UniProtKB-UniRule"/>
</dbReference>
<evidence type="ECO:0000259" key="8">
    <source>
        <dbReference type="PROSITE" id="PS50102"/>
    </source>
</evidence>
<dbReference type="Pfam" id="PF22600">
    <property type="entry name" value="MTPAP-like_central"/>
    <property type="match status" value="1"/>
</dbReference>
<evidence type="ECO:0000313" key="10">
    <source>
        <dbReference type="Proteomes" id="UP000186922"/>
    </source>
</evidence>
<evidence type="ECO:0000256" key="5">
    <source>
        <dbReference type="ARBA" id="ARBA00022842"/>
    </source>
</evidence>
<evidence type="ECO:0000256" key="3">
    <source>
        <dbReference type="ARBA" id="ARBA00022679"/>
    </source>
</evidence>
<dbReference type="SUPFAM" id="SSF81631">
    <property type="entry name" value="PAP/OAS1 substrate-binding domain"/>
    <property type="match status" value="1"/>
</dbReference>
<sequence length="849" mass="97269">MYPVDPRTQLALEYLTLSGFGTGIPPQRLAERVRFGHQPPQLDFRPPTPPFGPALSDRKIDEYRRSLFIPDVPPSVTIQQLSTTFRLFGSIQEIFQRESSRSAVVIFVEGDSAFDALKAKILINNLEIYCEPRRINGKVYAPNIPMDVETPARILTQSGGRGVPYSIVANLPIVPGSAYAHDFPAIHNGPNNILYRGPVATRAPVFAPQPKPGPNNLHQNNTYSNILPNQPLPLPIQQNKPLPQHKKETQIQKLLRQMPYLNSTNDPVMQMSLLMQNAELNSEEYRQREQIRSQLEQSFRKIFRRCDLRMYGSSVNTFGVRGSDIDSYLELHLDSEEAQKEFPPREKSIGYYNNNVTQLFNHPYEPGELKKFTKQQILRLMEKLHRYLSKSYRWDNILAVPEARTPILRLHQSLTNMSIDVSFSSKLVFQNTGLLILYSMMDSRIRPLVYTIRRWADTKELTGDMGFTKYALTMLLLFFLSNTKPVVVHSPEQIIAWIESSDEYKNRTGESSPENQAGSSFSFDLPVQELQTLARMIPASLNQRSPAQLLMDFFAYYASFDFPRNVMSTFTGEVIPVQSFEIPPDGFRIRYVNLQDPFDMAHNIAKSVSLHTFIQMREWMRQEVAVFSRIPLNVVTLFDKDYTESCLPAIPVAVSISAHKSKTPFAEWIPKVADVTKRIFEDFFRCEFVRELSEEDAALIPFDRAIPQLGPVLNDYHCHLQCRSWDKRRHFRKTAIKGMKIGSLKDEWSLEASIGDFLHKQTFGKVTLEFYVTIMENKCETDKVCVYLTSATRSDEVGEFFELLWKFLPDQIRRFLKVDDVAAKPAAPSNSESVAEENQQSTEDLEVGA</sequence>
<dbReference type="Proteomes" id="UP000186922">
    <property type="component" value="Unassembled WGS sequence"/>
</dbReference>
<dbReference type="EMBL" id="BDGG01000001">
    <property type="protein sequence ID" value="GAU88770.1"/>
    <property type="molecule type" value="Genomic_DNA"/>
</dbReference>
<dbReference type="SUPFAM" id="SSF81301">
    <property type="entry name" value="Nucleotidyltransferase"/>
    <property type="match status" value="1"/>
</dbReference>
<keyword evidence="4" id="KW-0479">Metal-binding</keyword>
<keyword evidence="10" id="KW-1185">Reference proteome</keyword>
<dbReference type="InterPro" id="IPR043519">
    <property type="entry name" value="NT_sf"/>
</dbReference>
<dbReference type="OrthoDB" id="2274644at2759"/>
<dbReference type="Gene3D" id="1.10.1410.10">
    <property type="match status" value="1"/>
</dbReference>
<keyword evidence="5" id="KW-0460">Magnesium</keyword>
<protein>
    <recommendedName>
        <fullName evidence="8">RRM domain-containing protein</fullName>
    </recommendedName>
</protein>
<dbReference type="PANTHER" id="PTHR12271:SF127">
    <property type="entry name" value="SPECKLE TARGETED PIP5K1A-REGULATED POLY(A) POLYMERASE"/>
    <property type="match status" value="1"/>
</dbReference>
<evidence type="ECO:0000256" key="6">
    <source>
        <dbReference type="PROSITE-ProRule" id="PRU00176"/>
    </source>
</evidence>
<gene>
    <name evidence="9" type="primary">RvY_01406-1</name>
    <name evidence="9" type="synonym">RvY_01406.1</name>
    <name evidence="9" type="ORF">RvY_01406</name>
</gene>
<feature type="domain" description="RRM" evidence="8">
    <location>
        <begin position="65"/>
        <end position="142"/>
    </location>
</feature>
<dbReference type="GO" id="GO:1990817">
    <property type="term" value="F:poly(A) RNA polymerase activity"/>
    <property type="evidence" value="ECO:0007669"/>
    <property type="project" value="TreeGrafter"/>
</dbReference>
<dbReference type="InterPro" id="IPR002058">
    <property type="entry name" value="PAP_assoc"/>
</dbReference>
<dbReference type="Pfam" id="PF03828">
    <property type="entry name" value="PAP_assoc"/>
    <property type="match status" value="1"/>
</dbReference>
<dbReference type="GO" id="GO:0031123">
    <property type="term" value="P:RNA 3'-end processing"/>
    <property type="evidence" value="ECO:0007669"/>
    <property type="project" value="TreeGrafter"/>
</dbReference>
<dbReference type="InterPro" id="IPR054708">
    <property type="entry name" value="MTPAP-like_central"/>
</dbReference>
<keyword evidence="6" id="KW-0694">RNA-binding</keyword>
<dbReference type="SUPFAM" id="SSF54928">
    <property type="entry name" value="RNA-binding domain, RBD"/>
    <property type="match status" value="1"/>
</dbReference>
<evidence type="ECO:0000256" key="1">
    <source>
        <dbReference type="ARBA" id="ARBA00001936"/>
    </source>
</evidence>
<evidence type="ECO:0000256" key="7">
    <source>
        <dbReference type="SAM" id="MobiDB-lite"/>
    </source>
</evidence>
<comment type="caution">
    <text evidence="9">The sequence shown here is derived from an EMBL/GenBank/DDBJ whole genome shotgun (WGS) entry which is preliminary data.</text>
</comment>
<organism evidence="9 10">
    <name type="scientific">Ramazzottius varieornatus</name>
    <name type="common">Water bear</name>
    <name type="synonym">Tardigrade</name>
    <dbReference type="NCBI Taxonomy" id="947166"/>
    <lineage>
        <taxon>Eukaryota</taxon>
        <taxon>Metazoa</taxon>
        <taxon>Ecdysozoa</taxon>
        <taxon>Tardigrada</taxon>
        <taxon>Eutardigrada</taxon>
        <taxon>Parachela</taxon>
        <taxon>Hypsibioidea</taxon>
        <taxon>Ramazzottiidae</taxon>
        <taxon>Ramazzottius</taxon>
    </lineage>
</organism>
<dbReference type="Gene3D" id="3.30.460.10">
    <property type="entry name" value="Beta Polymerase, domain 2"/>
    <property type="match status" value="1"/>
</dbReference>
<proteinExistence type="predicted"/>
<evidence type="ECO:0000256" key="4">
    <source>
        <dbReference type="ARBA" id="ARBA00022723"/>
    </source>
</evidence>